<dbReference type="EMBL" id="LNQR01000081">
    <property type="protein sequence ID" value="KWT82928.1"/>
    <property type="molecule type" value="Genomic_DNA"/>
</dbReference>
<dbReference type="Proteomes" id="UP000060487">
    <property type="component" value="Unassembled WGS sequence"/>
</dbReference>
<protein>
    <submittedName>
        <fullName evidence="1">Uncharacterized protein</fullName>
    </submittedName>
</protein>
<comment type="caution">
    <text evidence="1">The sequence shown here is derived from an EMBL/GenBank/DDBJ whole genome shotgun (WGS) entry which is preliminary data.</text>
</comment>
<keyword evidence="2" id="KW-1185">Reference proteome</keyword>
<name>A0ABR5SDD7_9BACT</name>
<evidence type="ECO:0000313" key="1">
    <source>
        <dbReference type="EMBL" id="KWT82928.1"/>
    </source>
</evidence>
<gene>
    <name evidence="1" type="ORF">ASN18_2289</name>
</gene>
<organism evidence="1 2">
    <name type="scientific">Candidatus Magnetominusculus xianensis</name>
    <dbReference type="NCBI Taxonomy" id="1748249"/>
    <lineage>
        <taxon>Bacteria</taxon>
        <taxon>Pseudomonadati</taxon>
        <taxon>Nitrospirota</taxon>
        <taxon>Nitrospiria</taxon>
        <taxon>Nitrospirales</taxon>
        <taxon>Nitrospiraceae</taxon>
        <taxon>Candidatus Magnetominusculus</taxon>
    </lineage>
</organism>
<reference evidence="1 2" key="1">
    <citation type="submission" date="2015-11" db="EMBL/GenBank/DDBJ databases">
        <authorList>
            <person name="Lin W."/>
        </authorList>
    </citation>
    <scope>NUCLEOTIDE SEQUENCE [LARGE SCALE GENOMIC DNA]</scope>
    <source>
        <strain evidence="1 2">HCH-1</strain>
    </source>
</reference>
<accession>A0ABR5SDD7</accession>
<proteinExistence type="predicted"/>
<dbReference type="RefSeq" id="WP_085052892.1">
    <property type="nucleotide sequence ID" value="NZ_LNQR01000081.1"/>
</dbReference>
<evidence type="ECO:0000313" key="2">
    <source>
        <dbReference type="Proteomes" id="UP000060487"/>
    </source>
</evidence>
<sequence>MSCFIYGNIAPPPVMHVNLAEEKILRYSQYPKGWCYGQGVPPSYKVVKQAIELLHTAQTYFFFTASTIGADGEIQLIVYHDNDRLQFSITENKGIEFEHERKVELSRPFLPEYETEEICYEESITFDDAITKINHFGREIWSTHTSTLSNKSGLYRVLMEEGSVVTHSRILQTGQVYPAYPLAV</sequence>